<proteinExistence type="predicted"/>
<dbReference type="SUPFAM" id="SSF52047">
    <property type="entry name" value="RNI-like"/>
    <property type="match status" value="1"/>
</dbReference>
<dbReference type="PANTHER" id="PTHR34709:SF44">
    <property type="entry name" value="FBD DOMAIN-CONTAINING PROTEIN"/>
    <property type="match status" value="1"/>
</dbReference>
<dbReference type="OrthoDB" id="696086at2759"/>
<accession>A0A835BK94</accession>
<dbReference type="InterPro" id="IPR055312">
    <property type="entry name" value="FBL15-like"/>
</dbReference>
<reference evidence="1" key="1">
    <citation type="submission" date="2020-07" db="EMBL/GenBank/DDBJ databases">
        <title>Genome sequence and genetic diversity analysis of an under-domesticated orphan crop, white fonio (Digitaria exilis).</title>
        <authorList>
            <person name="Bennetzen J.L."/>
            <person name="Chen S."/>
            <person name="Ma X."/>
            <person name="Wang X."/>
            <person name="Yssel A.E.J."/>
            <person name="Chaluvadi S.R."/>
            <person name="Johnson M."/>
            <person name="Gangashetty P."/>
            <person name="Hamidou F."/>
            <person name="Sanogo M.D."/>
            <person name="Zwaenepoel A."/>
            <person name="Wallace J."/>
            <person name="Van De Peer Y."/>
            <person name="Van Deynze A."/>
        </authorList>
    </citation>
    <scope>NUCLEOTIDE SEQUENCE</scope>
    <source>
        <tissue evidence="1">Leaves</tissue>
    </source>
</reference>
<comment type="caution">
    <text evidence="1">The sequence shown here is derived from an EMBL/GenBank/DDBJ whole genome shotgun (WGS) entry which is preliminary data.</text>
</comment>
<dbReference type="Proteomes" id="UP000636709">
    <property type="component" value="Unassembled WGS sequence"/>
</dbReference>
<evidence type="ECO:0000313" key="1">
    <source>
        <dbReference type="EMBL" id="KAF8700786.1"/>
    </source>
</evidence>
<gene>
    <name evidence="1" type="ORF">HU200_034143</name>
</gene>
<sequence>MLHPRPLTPPQAAQSSPGVRVSWRYLLELRRTPTLTHLATLTVWTTSAVFPMIYLLIQVLVRLLCARAAAHTSLISRRWRGLWRYIPELYFRDITPGALDTGLSQVARGQLCLLDIDVPDGHSDCDIPVEVPIFERATSIKLEVANLSLVPPAQGGDFTVLEKLSVSGCRVDNGFLVSQCTCLRVLDLFRCWGHDIIMD</sequence>
<dbReference type="PANTHER" id="PTHR34709">
    <property type="entry name" value="OS10G0396666 PROTEIN"/>
    <property type="match status" value="1"/>
</dbReference>
<organism evidence="1 2">
    <name type="scientific">Digitaria exilis</name>
    <dbReference type="NCBI Taxonomy" id="1010633"/>
    <lineage>
        <taxon>Eukaryota</taxon>
        <taxon>Viridiplantae</taxon>
        <taxon>Streptophyta</taxon>
        <taxon>Embryophyta</taxon>
        <taxon>Tracheophyta</taxon>
        <taxon>Spermatophyta</taxon>
        <taxon>Magnoliopsida</taxon>
        <taxon>Liliopsida</taxon>
        <taxon>Poales</taxon>
        <taxon>Poaceae</taxon>
        <taxon>PACMAD clade</taxon>
        <taxon>Panicoideae</taxon>
        <taxon>Panicodae</taxon>
        <taxon>Paniceae</taxon>
        <taxon>Anthephorinae</taxon>
        <taxon>Digitaria</taxon>
    </lineage>
</organism>
<dbReference type="EMBL" id="JACEFO010001825">
    <property type="protein sequence ID" value="KAF8700786.1"/>
    <property type="molecule type" value="Genomic_DNA"/>
</dbReference>
<protein>
    <submittedName>
        <fullName evidence="1">Uncharacterized protein</fullName>
    </submittedName>
</protein>
<dbReference type="AlphaFoldDB" id="A0A835BK94"/>
<evidence type="ECO:0000313" key="2">
    <source>
        <dbReference type="Proteomes" id="UP000636709"/>
    </source>
</evidence>
<name>A0A835BK94_9POAL</name>
<keyword evidence="2" id="KW-1185">Reference proteome</keyword>